<evidence type="ECO:0000256" key="9">
    <source>
        <dbReference type="ARBA" id="ARBA00023136"/>
    </source>
</evidence>
<comment type="subunit">
    <text evidence="3 11">Homopentamer.</text>
</comment>
<proteinExistence type="inferred from homology"/>
<dbReference type="Proteomes" id="UP000176634">
    <property type="component" value="Unassembled WGS sequence"/>
</dbReference>
<evidence type="ECO:0000256" key="3">
    <source>
        <dbReference type="ARBA" id="ARBA00011255"/>
    </source>
</evidence>
<evidence type="ECO:0000256" key="10">
    <source>
        <dbReference type="ARBA" id="ARBA00023303"/>
    </source>
</evidence>
<dbReference type="PANTHER" id="PTHR30266:SF2">
    <property type="entry name" value="LARGE-CONDUCTANCE MECHANOSENSITIVE CHANNEL"/>
    <property type="match status" value="1"/>
</dbReference>
<dbReference type="GO" id="GO:0005886">
    <property type="term" value="C:plasma membrane"/>
    <property type="evidence" value="ECO:0007669"/>
    <property type="project" value="UniProtKB-SubCell"/>
</dbReference>
<comment type="caution">
    <text evidence="12">The sequence shown here is derived from an EMBL/GenBank/DDBJ whole genome shotgun (WGS) entry which is preliminary data.</text>
</comment>
<gene>
    <name evidence="11 12" type="primary">mscL</name>
    <name evidence="12" type="ORF">A2563_00780</name>
</gene>
<keyword evidence="6 11" id="KW-0812">Transmembrane</keyword>
<accession>A0A1F6P7D8</accession>
<dbReference type="SUPFAM" id="SSF81330">
    <property type="entry name" value="Gated mechanosensitive channel"/>
    <property type="match status" value="1"/>
</dbReference>
<comment type="subcellular location">
    <subcellularLocation>
        <location evidence="1 11">Cell membrane</location>
        <topology evidence="1 11">Multi-pass membrane protein</topology>
    </subcellularLocation>
</comment>
<evidence type="ECO:0000256" key="4">
    <source>
        <dbReference type="ARBA" id="ARBA00022448"/>
    </source>
</evidence>
<keyword evidence="7 11" id="KW-1133">Transmembrane helix</keyword>
<comment type="caution">
    <text evidence="11">Lacks conserved residue(s) required for the propagation of feature annotation.</text>
</comment>
<evidence type="ECO:0000256" key="11">
    <source>
        <dbReference type="HAMAP-Rule" id="MF_00115"/>
    </source>
</evidence>
<protein>
    <recommendedName>
        <fullName evidence="11">Large-conductance mechanosensitive channel</fullName>
    </recommendedName>
</protein>
<evidence type="ECO:0000256" key="7">
    <source>
        <dbReference type="ARBA" id="ARBA00022989"/>
    </source>
</evidence>
<dbReference type="HAMAP" id="MF_00115">
    <property type="entry name" value="MscL"/>
    <property type="match status" value="1"/>
</dbReference>
<dbReference type="InterPro" id="IPR036019">
    <property type="entry name" value="MscL_channel"/>
</dbReference>
<keyword evidence="4 11" id="KW-0813">Transport</keyword>
<dbReference type="PANTHER" id="PTHR30266">
    <property type="entry name" value="MECHANOSENSITIVE CHANNEL MSCL"/>
    <property type="match status" value="1"/>
</dbReference>
<dbReference type="NCBIfam" id="NF010557">
    <property type="entry name" value="PRK13952.1"/>
    <property type="match status" value="1"/>
</dbReference>
<dbReference type="NCBIfam" id="NF001843">
    <property type="entry name" value="PRK00567.1-4"/>
    <property type="match status" value="1"/>
</dbReference>
<name>A0A1F6P7D8_9BACT</name>
<sequence>MSLIQEFKSFAIKGNVTDLAVGVVIGGAFGKIVTSLVNDIIMPPVGFLLGGIDFKNLKFLLSSTANGGAGITFAYGNFIQIIIEFVIIAFAVFMMVKVLNKLKKKEAEQPTSPPSQEVALLTEIRDLLKK</sequence>
<dbReference type="NCBIfam" id="TIGR00220">
    <property type="entry name" value="mscL"/>
    <property type="match status" value="1"/>
</dbReference>
<reference evidence="12 13" key="1">
    <citation type="journal article" date="2016" name="Nat. Commun.">
        <title>Thousands of microbial genomes shed light on interconnected biogeochemical processes in an aquifer system.</title>
        <authorList>
            <person name="Anantharaman K."/>
            <person name="Brown C.T."/>
            <person name="Hug L.A."/>
            <person name="Sharon I."/>
            <person name="Castelle C.J."/>
            <person name="Probst A.J."/>
            <person name="Thomas B.C."/>
            <person name="Singh A."/>
            <person name="Wilkins M.J."/>
            <person name="Karaoz U."/>
            <person name="Brodie E.L."/>
            <person name="Williams K.H."/>
            <person name="Hubbard S.S."/>
            <person name="Banfield J.F."/>
        </authorList>
    </citation>
    <scope>NUCLEOTIDE SEQUENCE [LARGE SCALE GENOMIC DNA]</scope>
</reference>
<dbReference type="AlphaFoldDB" id="A0A1F6P7D8"/>
<keyword evidence="5 11" id="KW-1003">Cell membrane</keyword>
<dbReference type="FunFam" id="1.10.1200.120:FF:000001">
    <property type="entry name" value="Large-conductance mechanosensitive channel"/>
    <property type="match status" value="1"/>
</dbReference>
<dbReference type="STRING" id="1798705.A2563_00780"/>
<comment type="function">
    <text evidence="11">Channel that opens in response to stretch forces in the membrane lipid bilayer. May participate in the regulation of osmotic pressure changes within the cell.</text>
</comment>
<evidence type="ECO:0000256" key="1">
    <source>
        <dbReference type="ARBA" id="ARBA00004651"/>
    </source>
</evidence>
<keyword evidence="8 11" id="KW-0406">Ion transport</keyword>
<evidence type="ECO:0000256" key="8">
    <source>
        <dbReference type="ARBA" id="ARBA00023065"/>
    </source>
</evidence>
<organism evidence="12 13">
    <name type="scientific">Candidatus Magasanikbacteria bacterium RIFOXYD1_FULL_40_23</name>
    <dbReference type="NCBI Taxonomy" id="1798705"/>
    <lineage>
        <taxon>Bacteria</taxon>
        <taxon>Candidatus Magasanikiibacteriota</taxon>
    </lineage>
</organism>
<keyword evidence="9 11" id="KW-0472">Membrane</keyword>
<dbReference type="PRINTS" id="PR01264">
    <property type="entry name" value="MECHCHANNEL"/>
</dbReference>
<keyword evidence="10 11" id="KW-0407">Ion channel</keyword>
<dbReference type="Gene3D" id="1.10.1200.120">
    <property type="entry name" value="Large-conductance mechanosensitive channel, MscL, domain 1"/>
    <property type="match status" value="1"/>
</dbReference>
<evidence type="ECO:0000313" key="13">
    <source>
        <dbReference type="Proteomes" id="UP000176634"/>
    </source>
</evidence>
<evidence type="ECO:0000256" key="6">
    <source>
        <dbReference type="ARBA" id="ARBA00022692"/>
    </source>
</evidence>
<dbReference type="GO" id="GO:0008381">
    <property type="term" value="F:mechanosensitive monoatomic ion channel activity"/>
    <property type="evidence" value="ECO:0007669"/>
    <property type="project" value="UniProtKB-UniRule"/>
</dbReference>
<dbReference type="InterPro" id="IPR037673">
    <property type="entry name" value="MSC/AndL"/>
</dbReference>
<dbReference type="Pfam" id="PF01741">
    <property type="entry name" value="MscL"/>
    <property type="match status" value="1"/>
</dbReference>
<evidence type="ECO:0000313" key="12">
    <source>
        <dbReference type="EMBL" id="OGH92107.1"/>
    </source>
</evidence>
<comment type="similarity">
    <text evidence="2 11">Belongs to the MscL family.</text>
</comment>
<evidence type="ECO:0000256" key="2">
    <source>
        <dbReference type="ARBA" id="ARBA00007254"/>
    </source>
</evidence>
<evidence type="ECO:0000256" key="5">
    <source>
        <dbReference type="ARBA" id="ARBA00022475"/>
    </source>
</evidence>
<dbReference type="InterPro" id="IPR001185">
    <property type="entry name" value="MS_channel"/>
</dbReference>
<feature type="transmembrane region" description="Helical" evidence="11">
    <location>
        <begin position="78"/>
        <end position="96"/>
    </location>
</feature>
<dbReference type="EMBL" id="MFRA01000008">
    <property type="protein sequence ID" value="OGH92107.1"/>
    <property type="molecule type" value="Genomic_DNA"/>
</dbReference>